<feature type="domain" description="HTH araC/xylS-type" evidence="3">
    <location>
        <begin position="224"/>
        <end position="322"/>
    </location>
</feature>
<dbReference type="PROSITE" id="PS01124">
    <property type="entry name" value="HTH_ARAC_FAMILY_2"/>
    <property type="match status" value="1"/>
</dbReference>
<keyword evidence="2" id="KW-0804">Transcription</keyword>
<dbReference type="SMART" id="SM00342">
    <property type="entry name" value="HTH_ARAC"/>
    <property type="match status" value="1"/>
</dbReference>
<gene>
    <name evidence="4" type="ORF">LX64_01816</name>
</gene>
<evidence type="ECO:0000259" key="3">
    <source>
        <dbReference type="PROSITE" id="PS01124"/>
    </source>
</evidence>
<evidence type="ECO:0000256" key="1">
    <source>
        <dbReference type="ARBA" id="ARBA00023015"/>
    </source>
</evidence>
<dbReference type="OrthoDB" id="669939at2"/>
<dbReference type="InterPro" id="IPR018060">
    <property type="entry name" value="HTH_AraC"/>
</dbReference>
<organism evidence="4 5">
    <name type="scientific">Chitinophaga skermanii</name>
    <dbReference type="NCBI Taxonomy" id="331697"/>
    <lineage>
        <taxon>Bacteria</taxon>
        <taxon>Pseudomonadati</taxon>
        <taxon>Bacteroidota</taxon>
        <taxon>Chitinophagia</taxon>
        <taxon>Chitinophagales</taxon>
        <taxon>Chitinophagaceae</taxon>
        <taxon>Chitinophaga</taxon>
    </lineage>
</organism>
<sequence length="347" mass="38954">MRIALTVLEKQDSRVFTPEAIPGTQDSTITVGSCPPPFSPAIHSEMIEIPGIRVLFNNLVIQAPQVLEYAIETPCFGVACFSLKGHLLFLLPRGKRVNMPAMTFNILSLSTGKGKMILRAGVYQFCLIQFTSPYLQSFAEQYPLLETFLSKCGSMHAGVLTKHNGRLVPSMLRAVMAVRGCKFTGITREQYLQAKINELMIMSLYDLFANTKIPLSVQDVQILQSTRKLLLNNLHNHYSIPVLSKKVGMNDFKLKKGFRQLFGDSIYNFLLHARMEKAKYMLVSTDEPIKSIAKATGYGNLSNFIAVFKKKLGVSPALYKSKRIIVLEVQKTLPITILIFNNKKKKE</sequence>
<proteinExistence type="predicted"/>
<dbReference type="Gene3D" id="1.10.10.60">
    <property type="entry name" value="Homeodomain-like"/>
    <property type="match status" value="1"/>
</dbReference>
<comment type="caution">
    <text evidence="4">The sequence shown here is derived from an EMBL/GenBank/DDBJ whole genome shotgun (WGS) entry which is preliminary data.</text>
</comment>
<dbReference type="Pfam" id="PF12833">
    <property type="entry name" value="HTH_18"/>
    <property type="match status" value="1"/>
</dbReference>
<dbReference type="RefSeq" id="WP_111597287.1">
    <property type="nucleotide sequence ID" value="NZ_QLLL01000003.1"/>
</dbReference>
<accession>A0A327QQ34</accession>
<dbReference type="InterPro" id="IPR009057">
    <property type="entry name" value="Homeodomain-like_sf"/>
</dbReference>
<protein>
    <submittedName>
        <fullName evidence="4">AraC-like DNA-binding protein</fullName>
    </submittedName>
</protein>
<keyword evidence="1" id="KW-0805">Transcription regulation</keyword>
<evidence type="ECO:0000256" key="2">
    <source>
        <dbReference type="ARBA" id="ARBA00023163"/>
    </source>
</evidence>
<keyword evidence="5" id="KW-1185">Reference proteome</keyword>
<dbReference type="Proteomes" id="UP000249547">
    <property type="component" value="Unassembled WGS sequence"/>
</dbReference>
<reference evidence="4 5" key="1">
    <citation type="submission" date="2018-06" db="EMBL/GenBank/DDBJ databases">
        <title>Genomic Encyclopedia of Archaeal and Bacterial Type Strains, Phase II (KMG-II): from individual species to whole genera.</title>
        <authorList>
            <person name="Goeker M."/>
        </authorList>
    </citation>
    <scope>NUCLEOTIDE SEQUENCE [LARGE SCALE GENOMIC DNA]</scope>
    <source>
        <strain evidence="4 5">DSM 23857</strain>
    </source>
</reference>
<dbReference type="EMBL" id="QLLL01000003">
    <property type="protein sequence ID" value="RAJ06689.1"/>
    <property type="molecule type" value="Genomic_DNA"/>
</dbReference>
<dbReference type="GO" id="GO:0043565">
    <property type="term" value="F:sequence-specific DNA binding"/>
    <property type="evidence" value="ECO:0007669"/>
    <property type="project" value="InterPro"/>
</dbReference>
<evidence type="ECO:0000313" key="4">
    <source>
        <dbReference type="EMBL" id="RAJ06689.1"/>
    </source>
</evidence>
<dbReference type="PANTHER" id="PTHR47893">
    <property type="entry name" value="REGULATORY PROTEIN PCHR"/>
    <property type="match status" value="1"/>
</dbReference>
<dbReference type="InterPro" id="IPR053142">
    <property type="entry name" value="PchR_regulatory_protein"/>
</dbReference>
<dbReference type="PANTHER" id="PTHR47893:SF1">
    <property type="entry name" value="REGULATORY PROTEIN PCHR"/>
    <property type="match status" value="1"/>
</dbReference>
<evidence type="ECO:0000313" key="5">
    <source>
        <dbReference type="Proteomes" id="UP000249547"/>
    </source>
</evidence>
<dbReference type="GO" id="GO:0003700">
    <property type="term" value="F:DNA-binding transcription factor activity"/>
    <property type="evidence" value="ECO:0007669"/>
    <property type="project" value="InterPro"/>
</dbReference>
<dbReference type="SUPFAM" id="SSF46689">
    <property type="entry name" value="Homeodomain-like"/>
    <property type="match status" value="1"/>
</dbReference>
<dbReference type="AlphaFoldDB" id="A0A327QQ34"/>
<keyword evidence="4" id="KW-0238">DNA-binding</keyword>
<name>A0A327QQ34_9BACT</name>